<keyword evidence="1" id="KW-0812">Transmembrane</keyword>
<organism evidence="2 3">
    <name type="scientific">Echinococcus granulosus</name>
    <name type="common">Hydatid tapeworm</name>
    <dbReference type="NCBI Taxonomy" id="6210"/>
    <lineage>
        <taxon>Eukaryota</taxon>
        <taxon>Metazoa</taxon>
        <taxon>Spiralia</taxon>
        <taxon>Lophotrochozoa</taxon>
        <taxon>Platyhelminthes</taxon>
        <taxon>Cestoda</taxon>
        <taxon>Eucestoda</taxon>
        <taxon>Cyclophyllidea</taxon>
        <taxon>Taeniidae</taxon>
        <taxon>Echinococcus</taxon>
        <taxon>Echinococcus granulosus group</taxon>
    </lineage>
</organism>
<keyword evidence="1" id="KW-1133">Transmembrane helix</keyword>
<evidence type="ECO:0000313" key="3">
    <source>
        <dbReference type="Proteomes" id="UP000019149"/>
    </source>
</evidence>
<evidence type="ECO:0000313" key="2">
    <source>
        <dbReference type="EMBL" id="EUB58710.1"/>
    </source>
</evidence>
<sequence>MITGSVSVHPRMEDLHVSVPELPPPNRGHRLDKQEGLQGRCLCRPTWLCKYKDATVYGPQPLLLDPPLPAKEARGVEADDSSIFHCHQRPPEGPDFESIDRYLAGAPSSRSVTLIREYFGFFLIAGSVILLLLNLRTLLELCTLRNLTRGMRALLRRLRGRRVHIQQRSGLECGGRDDADDIGTFEIPRPPKAVVVETIHTSLTYRLANLYYSGVSKKTPRRGSGYGESLHLELTVQQSGGIHNFGHKVNLGFADAGANASSVAGVAGSQVTEHVVMAGAGLRKGRVEDNAQQ</sequence>
<dbReference type="GeneID" id="36342096"/>
<dbReference type="KEGG" id="egl:EGR_06381"/>
<dbReference type="EMBL" id="APAU02000056">
    <property type="protein sequence ID" value="EUB58710.1"/>
    <property type="molecule type" value="Genomic_DNA"/>
</dbReference>
<comment type="caution">
    <text evidence="2">The sequence shown here is derived from an EMBL/GenBank/DDBJ whole genome shotgun (WGS) entry which is preliminary data.</text>
</comment>
<feature type="transmembrane region" description="Helical" evidence="1">
    <location>
        <begin position="118"/>
        <end position="139"/>
    </location>
</feature>
<reference evidence="2 3" key="1">
    <citation type="journal article" date="2013" name="Nat. Genet.">
        <title>The genome of the hydatid tapeworm Echinococcus granulosus.</title>
        <authorList>
            <person name="Zheng H."/>
            <person name="Zhang W."/>
            <person name="Zhang L."/>
            <person name="Zhang Z."/>
            <person name="Li J."/>
            <person name="Lu G."/>
            <person name="Zhu Y."/>
            <person name="Wang Y."/>
            <person name="Huang Y."/>
            <person name="Liu J."/>
            <person name="Kang H."/>
            <person name="Chen J."/>
            <person name="Wang L."/>
            <person name="Chen A."/>
            <person name="Yu S."/>
            <person name="Gao Z."/>
            <person name="Jin L."/>
            <person name="Gu W."/>
            <person name="Wang Z."/>
            <person name="Zhao L."/>
            <person name="Shi B."/>
            <person name="Wen H."/>
            <person name="Lin R."/>
            <person name="Jones M.K."/>
            <person name="Brejova B."/>
            <person name="Vinar T."/>
            <person name="Zhao G."/>
            <person name="McManus D.P."/>
            <person name="Chen Z."/>
            <person name="Zhou Y."/>
            <person name="Wang S."/>
        </authorList>
    </citation>
    <scope>NUCLEOTIDE SEQUENCE [LARGE SCALE GENOMIC DNA]</scope>
</reference>
<dbReference type="CTD" id="36342096"/>
<name>W6UC26_ECHGR</name>
<keyword evidence="3" id="KW-1185">Reference proteome</keyword>
<dbReference type="RefSeq" id="XP_024349906.1">
    <property type="nucleotide sequence ID" value="XM_024495630.1"/>
</dbReference>
<proteinExistence type="predicted"/>
<dbReference type="OrthoDB" id="6270390at2759"/>
<protein>
    <submittedName>
        <fullName evidence="2">Uncharacterized protein</fullName>
    </submittedName>
</protein>
<accession>W6UC26</accession>
<dbReference type="AlphaFoldDB" id="W6UC26"/>
<evidence type="ECO:0000256" key="1">
    <source>
        <dbReference type="SAM" id="Phobius"/>
    </source>
</evidence>
<dbReference type="Proteomes" id="UP000019149">
    <property type="component" value="Unassembled WGS sequence"/>
</dbReference>
<gene>
    <name evidence="2" type="ORF">EGR_06381</name>
</gene>
<keyword evidence="1" id="KW-0472">Membrane</keyword>